<dbReference type="InterPro" id="IPR043128">
    <property type="entry name" value="Rev_trsase/Diguanyl_cyclase"/>
</dbReference>
<name>A0ABY1N618_9HYPH</name>
<proteinExistence type="predicted"/>
<feature type="compositionally biased region" description="Basic and acidic residues" evidence="3">
    <location>
        <begin position="1"/>
        <end position="13"/>
    </location>
</feature>
<dbReference type="Pfam" id="PF00990">
    <property type="entry name" value="GGDEF"/>
    <property type="match status" value="1"/>
</dbReference>
<sequence>MSKAGREPLDTDRPMPSISHQGDISGVDFSALVTLSNDAILLMNLDGSVRFVSPAAERLFGWSWTKLADNLTDLVYIGTPNSDAELLHDILCGTANPDAPLPHADLQLRTAFGPHAWAEVTVHLLQDSDGKPESYAVFIRSIAKQKELENQLEAATQTDPVTGLFNRRAFEEGLRREWAVALREKTHTSLIKISIDKFDALTNHYGPSGAEDCLVKVATTLKETARRPADIAARTSNSEFSLLLPRTHEIGAETISAYLHVAIKDLAIPNPDNTLGDGIVTASVGAACSVAESTGASESSEFLLAAAENCVFRARQEGGDRVKTVMNYLGR</sequence>
<dbReference type="InterPro" id="IPR000160">
    <property type="entry name" value="GGDEF_dom"/>
</dbReference>
<evidence type="ECO:0000256" key="3">
    <source>
        <dbReference type="SAM" id="MobiDB-lite"/>
    </source>
</evidence>
<reference evidence="7 8" key="1">
    <citation type="submission" date="2017-05" db="EMBL/GenBank/DDBJ databases">
        <authorList>
            <person name="Varghese N."/>
            <person name="Submissions S."/>
        </authorList>
    </citation>
    <scope>NUCLEOTIDE SEQUENCE [LARGE SCALE GENOMIC DNA]</scope>
    <source>
        <strain evidence="7 8">DSM 15949</strain>
    </source>
</reference>
<feature type="domain" description="PAS" evidence="4">
    <location>
        <begin position="25"/>
        <end position="63"/>
    </location>
</feature>
<evidence type="ECO:0000256" key="1">
    <source>
        <dbReference type="ARBA" id="ARBA00012528"/>
    </source>
</evidence>
<dbReference type="InterPro" id="IPR035965">
    <property type="entry name" value="PAS-like_dom_sf"/>
</dbReference>
<comment type="caution">
    <text evidence="7">The sequence shown here is derived from an EMBL/GenBank/DDBJ whole genome shotgun (WGS) entry which is preliminary data.</text>
</comment>
<evidence type="ECO:0000313" key="8">
    <source>
        <dbReference type="Proteomes" id="UP001157914"/>
    </source>
</evidence>
<evidence type="ECO:0000259" key="6">
    <source>
        <dbReference type="PROSITE" id="PS50887"/>
    </source>
</evidence>
<gene>
    <name evidence="7" type="ORF">SAMN06265374_0304</name>
</gene>
<dbReference type="PROSITE" id="PS50112">
    <property type="entry name" value="PAS"/>
    <property type="match status" value="1"/>
</dbReference>
<dbReference type="InterPro" id="IPR000700">
    <property type="entry name" value="PAS-assoc_C"/>
</dbReference>
<dbReference type="CDD" id="cd01949">
    <property type="entry name" value="GGDEF"/>
    <property type="match status" value="1"/>
</dbReference>
<evidence type="ECO:0000259" key="5">
    <source>
        <dbReference type="PROSITE" id="PS50113"/>
    </source>
</evidence>
<dbReference type="PANTHER" id="PTHR45138">
    <property type="entry name" value="REGULATORY COMPONENTS OF SENSORY TRANSDUCTION SYSTEM"/>
    <property type="match status" value="1"/>
</dbReference>
<dbReference type="EC" id="2.7.7.65" evidence="1"/>
<feature type="domain" description="PAC" evidence="5">
    <location>
        <begin position="102"/>
        <end position="154"/>
    </location>
</feature>
<dbReference type="InterPro" id="IPR050469">
    <property type="entry name" value="Diguanylate_Cyclase"/>
</dbReference>
<dbReference type="InterPro" id="IPR000014">
    <property type="entry name" value="PAS"/>
</dbReference>
<dbReference type="SMART" id="SM00267">
    <property type="entry name" value="GGDEF"/>
    <property type="match status" value="1"/>
</dbReference>
<evidence type="ECO:0000313" key="7">
    <source>
        <dbReference type="EMBL" id="SMP01036.1"/>
    </source>
</evidence>
<feature type="region of interest" description="Disordered" evidence="3">
    <location>
        <begin position="1"/>
        <end position="21"/>
    </location>
</feature>
<evidence type="ECO:0000259" key="4">
    <source>
        <dbReference type="PROSITE" id="PS50112"/>
    </source>
</evidence>
<dbReference type="EMBL" id="FXTT01000001">
    <property type="protein sequence ID" value="SMP01036.1"/>
    <property type="molecule type" value="Genomic_DNA"/>
</dbReference>
<dbReference type="Gene3D" id="3.30.450.20">
    <property type="entry name" value="PAS domain"/>
    <property type="match status" value="1"/>
</dbReference>
<evidence type="ECO:0000256" key="2">
    <source>
        <dbReference type="ARBA" id="ARBA00034247"/>
    </source>
</evidence>
<dbReference type="Gene3D" id="3.30.70.270">
    <property type="match status" value="1"/>
</dbReference>
<dbReference type="NCBIfam" id="TIGR00254">
    <property type="entry name" value="GGDEF"/>
    <property type="match status" value="1"/>
</dbReference>
<organism evidence="7 8">
    <name type="scientific">Roseibium denhamense</name>
    <dbReference type="NCBI Taxonomy" id="76305"/>
    <lineage>
        <taxon>Bacteria</taxon>
        <taxon>Pseudomonadati</taxon>
        <taxon>Pseudomonadota</taxon>
        <taxon>Alphaproteobacteria</taxon>
        <taxon>Hyphomicrobiales</taxon>
        <taxon>Stappiaceae</taxon>
        <taxon>Roseibium</taxon>
    </lineage>
</organism>
<dbReference type="Proteomes" id="UP001157914">
    <property type="component" value="Unassembled WGS sequence"/>
</dbReference>
<dbReference type="Pfam" id="PF00989">
    <property type="entry name" value="PAS"/>
    <property type="match status" value="1"/>
</dbReference>
<dbReference type="InterPro" id="IPR013767">
    <property type="entry name" value="PAS_fold"/>
</dbReference>
<dbReference type="PROSITE" id="PS50887">
    <property type="entry name" value="GGDEF"/>
    <property type="match status" value="1"/>
</dbReference>
<dbReference type="SUPFAM" id="SSF55785">
    <property type="entry name" value="PYP-like sensor domain (PAS domain)"/>
    <property type="match status" value="1"/>
</dbReference>
<dbReference type="PANTHER" id="PTHR45138:SF9">
    <property type="entry name" value="DIGUANYLATE CYCLASE DGCM-RELATED"/>
    <property type="match status" value="1"/>
</dbReference>
<accession>A0ABY1N618</accession>
<dbReference type="InterPro" id="IPR029787">
    <property type="entry name" value="Nucleotide_cyclase"/>
</dbReference>
<comment type="catalytic activity">
    <reaction evidence="2">
        <text>2 GTP = 3',3'-c-di-GMP + 2 diphosphate</text>
        <dbReference type="Rhea" id="RHEA:24898"/>
        <dbReference type="ChEBI" id="CHEBI:33019"/>
        <dbReference type="ChEBI" id="CHEBI:37565"/>
        <dbReference type="ChEBI" id="CHEBI:58805"/>
        <dbReference type="EC" id="2.7.7.65"/>
    </reaction>
</comment>
<dbReference type="NCBIfam" id="TIGR00229">
    <property type="entry name" value="sensory_box"/>
    <property type="match status" value="1"/>
</dbReference>
<dbReference type="SUPFAM" id="SSF55073">
    <property type="entry name" value="Nucleotide cyclase"/>
    <property type="match status" value="1"/>
</dbReference>
<keyword evidence="8" id="KW-1185">Reference proteome</keyword>
<feature type="domain" description="GGDEF" evidence="6">
    <location>
        <begin position="186"/>
        <end position="327"/>
    </location>
</feature>
<dbReference type="PROSITE" id="PS50113">
    <property type="entry name" value="PAC"/>
    <property type="match status" value="1"/>
</dbReference>
<dbReference type="CDD" id="cd00130">
    <property type="entry name" value="PAS"/>
    <property type="match status" value="1"/>
</dbReference>
<protein>
    <recommendedName>
        <fullName evidence="1">diguanylate cyclase</fullName>
        <ecNumber evidence="1">2.7.7.65</ecNumber>
    </recommendedName>
</protein>